<dbReference type="SMART" id="SM00028">
    <property type="entry name" value="TPR"/>
    <property type="match status" value="2"/>
</dbReference>
<dbReference type="Gene3D" id="1.25.40.10">
    <property type="entry name" value="Tetratricopeptide repeat domain"/>
    <property type="match status" value="1"/>
</dbReference>
<name>A0A8J7TLT5_9BACT</name>
<organism evidence="2 3">
    <name type="scientific">Candidatus Obscuribacter phosphatis</name>
    <dbReference type="NCBI Taxonomy" id="1906157"/>
    <lineage>
        <taxon>Bacteria</taxon>
        <taxon>Bacillati</taxon>
        <taxon>Candidatus Melainabacteria</taxon>
        <taxon>Candidatus Obscuribacterales</taxon>
        <taxon>Candidatus Obscuribacteraceae</taxon>
        <taxon>Candidatus Obscuribacter</taxon>
    </lineage>
</organism>
<keyword evidence="1" id="KW-0802">TPR repeat</keyword>
<accession>A0A8J7TLT5</accession>
<dbReference type="AlphaFoldDB" id="A0A8J7TLT5"/>
<sequence>MGRGKRGKSKSPGPIGSLLAVFLFCFFAAQSPALAYSQQLKEALYLYEAGNYRLAYGKFREAAVIDPYNARLRYHLGNCLIKLGCLDDAVASFRACLSLNPDLEVSSKAWNALEQIHSARQSKSFRESPPTISLAKPAPNFMSTEPPPALSRQLQEALERLRLSRTSRIKDINDTYLGQRSIIERNLSKDIAQVPSYIYFGGKRIQNPDRDVIIAELKAQSATRLQKLSEENAKDLAREKIYFDGEETKLKESGENLRSQYASKGGENKAVSLGSGLFVRNYVNFGGAFEDSMPNSAGAAAPPLPLELSAKTGRLMIKNKVDASKGAKKH</sequence>
<dbReference type="PROSITE" id="PS50005">
    <property type="entry name" value="TPR"/>
    <property type="match status" value="1"/>
</dbReference>
<dbReference type="SUPFAM" id="SSF48452">
    <property type="entry name" value="TPR-like"/>
    <property type="match status" value="1"/>
</dbReference>
<dbReference type="Proteomes" id="UP000664277">
    <property type="component" value="Unassembled WGS sequence"/>
</dbReference>
<evidence type="ECO:0000313" key="2">
    <source>
        <dbReference type="EMBL" id="MBN8660969.1"/>
    </source>
</evidence>
<feature type="repeat" description="TPR" evidence="1">
    <location>
        <begin position="70"/>
        <end position="103"/>
    </location>
</feature>
<dbReference type="InterPro" id="IPR011990">
    <property type="entry name" value="TPR-like_helical_dom_sf"/>
</dbReference>
<evidence type="ECO:0000256" key="1">
    <source>
        <dbReference type="PROSITE-ProRule" id="PRU00339"/>
    </source>
</evidence>
<dbReference type="InterPro" id="IPR019734">
    <property type="entry name" value="TPR_rpt"/>
</dbReference>
<dbReference type="EMBL" id="JAFLCK010000015">
    <property type="protein sequence ID" value="MBN8660969.1"/>
    <property type="molecule type" value="Genomic_DNA"/>
</dbReference>
<reference evidence="2" key="1">
    <citation type="submission" date="2021-02" db="EMBL/GenBank/DDBJ databases">
        <title>Genome-Resolved Metagenomics of a Microbial Community Performing Photosynthetic Biological Nutrient Removal.</title>
        <authorList>
            <person name="Mcdaniel E.A."/>
        </authorList>
    </citation>
    <scope>NUCLEOTIDE SEQUENCE</scope>
    <source>
        <strain evidence="2">UWPOB_OBS1</strain>
    </source>
</reference>
<protein>
    <submittedName>
        <fullName evidence="2">Tetratricopeptide repeat protein</fullName>
    </submittedName>
</protein>
<evidence type="ECO:0000313" key="3">
    <source>
        <dbReference type="Proteomes" id="UP000664277"/>
    </source>
</evidence>
<comment type="caution">
    <text evidence="2">The sequence shown here is derived from an EMBL/GenBank/DDBJ whole genome shotgun (WGS) entry which is preliminary data.</text>
</comment>
<gene>
    <name evidence="2" type="ORF">J0M35_11425</name>
</gene>
<dbReference type="Pfam" id="PF14559">
    <property type="entry name" value="TPR_19"/>
    <property type="match status" value="1"/>
</dbReference>
<proteinExistence type="predicted"/>